<evidence type="ECO:0000313" key="10">
    <source>
        <dbReference type="Proteomes" id="UP000666240"/>
    </source>
</evidence>
<dbReference type="EMBL" id="JAGIYY010000004">
    <property type="protein sequence ID" value="MBP0439701.1"/>
    <property type="molecule type" value="Genomic_DNA"/>
</dbReference>
<feature type="transmembrane region" description="Helical" evidence="8">
    <location>
        <begin position="96"/>
        <end position="120"/>
    </location>
</feature>
<evidence type="ECO:0000256" key="3">
    <source>
        <dbReference type="ARBA" id="ARBA00022448"/>
    </source>
</evidence>
<reference evidence="9" key="1">
    <citation type="submission" date="2021-03" db="EMBL/GenBank/DDBJ databases">
        <title>Genome sequencing and assembly of Tianweitania sediminis.</title>
        <authorList>
            <person name="Chhetri G."/>
        </authorList>
    </citation>
    <scope>NUCLEOTIDE SEQUENCE</scope>
    <source>
        <strain evidence="9">Z8</strain>
    </source>
</reference>
<sequence length="316" mass="33868">MHQLIETILFVFGLVALGYLAGLTNYLKLDVGEALTHFAVGIGLPMLLFRTVVTADFGGEAPWALWITYFSAVFIAWAAAFFTLKLLHGRDDRTAVVGGLSSGFSNLLMLGIPISLGVYGEEGFKTLSLVISIHLPIMMGVSILLFELMRPKGSVSPGVKVVLLDFLRKLAANSIVIGIFVGLVWRFTGQPIPRFLMLFIDAFANAAVPVALFAMGLSLRKFGIGNHLAPVMWLAGFKLLLMPAAALVIALLLQMPPLSAKVAVIAAAIPSGINPYLIATRFGTGQALTANTMTSSTAFAVVTTVLWLFVVEHVFS</sequence>
<dbReference type="PANTHER" id="PTHR36838">
    <property type="entry name" value="AUXIN EFFLUX CARRIER FAMILY PROTEIN"/>
    <property type="match status" value="1"/>
</dbReference>
<keyword evidence="5 8" id="KW-0812">Transmembrane</keyword>
<dbReference type="Pfam" id="PF03547">
    <property type="entry name" value="Mem_trans"/>
    <property type="match status" value="1"/>
</dbReference>
<proteinExistence type="inferred from homology"/>
<protein>
    <submittedName>
        <fullName evidence="9">AEC family transporter</fullName>
    </submittedName>
</protein>
<dbReference type="InterPro" id="IPR004776">
    <property type="entry name" value="Mem_transp_PIN-like"/>
</dbReference>
<evidence type="ECO:0000256" key="2">
    <source>
        <dbReference type="ARBA" id="ARBA00010145"/>
    </source>
</evidence>
<dbReference type="GO" id="GO:0055085">
    <property type="term" value="P:transmembrane transport"/>
    <property type="evidence" value="ECO:0007669"/>
    <property type="project" value="InterPro"/>
</dbReference>
<keyword evidence="7 8" id="KW-0472">Membrane</keyword>
<feature type="transmembrane region" description="Helical" evidence="8">
    <location>
        <begin position="6"/>
        <end position="27"/>
    </location>
</feature>
<dbReference type="Gene3D" id="1.20.1530.20">
    <property type="match status" value="1"/>
</dbReference>
<evidence type="ECO:0000256" key="1">
    <source>
        <dbReference type="ARBA" id="ARBA00004651"/>
    </source>
</evidence>
<dbReference type="PANTHER" id="PTHR36838:SF3">
    <property type="entry name" value="TRANSPORTER AUXIN EFFLUX CARRIER EC FAMILY"/>
    <property type="match status" value="1"/>
</dbReference>
<feature type="transmembrane region" description="Helical" evidence="8">
    <location>
        <begin position="231"/>
        <end position="252"/>
    </location>
</feature>
<dbReference type="Proteomes" id="UP000666240">
    <property type="component" value="Unassembled WGS sequence"/>
</dbReference>
<evidence type="ECO:0000313" key="9">
    <source>
        <dbReference type="EMBL" id="MBP0439701.1"/>
    </source>
</evidence>
<organism evidence="9 10">
    <name type="scientific">Tianweitania sediminis</name>
    <dbReference type="NCBI Taxonomy" id="1502156"/>
    <lineage>
        <taxon>Bacteria</taxon>
        <taxon>Pseudomonadati</taxon>
        <taxon>Pseudomonadota</taxon>
        <taxon>Alphaproteobacteria</taxon>
        <taxon>Hyphomicrobiales</taxon>
        <taxon>Phyllobacteriaceae</taxon>
        <taxon>Tianweitania</taxon>
    </lineage>
</organism>
<evidence type="ECO:0000256" key="6">
    <source>
        <dbReference type="ARBA" id="ARBA00022989"/>
    </source>
</evidence>
<dbReference type="InterPro" id="IPR038770">
    <property type="entry name" value="Na+/solute_symporter_sf"/>
</dbReference>
<evidence type="ECO:0000256" key="7">
    <source>
        <dbReference type="ARBA" id="ARBA00023136"/>
    </source>
</evidence>
<feature type="transmembrane region" description="Helical" evidence="8">
    <location>
        <begin position="290"/>
        <end position="310"/>
    </location>
</feature>
<feature type="transmembrane region" description="Helical" evidence="8">
    <location>
        <begin position="65"/>
        <end position="84"/>
    </location>
</feature>
<comment type="caution">
    <text evidence="9">The sequence shown here is derived from an EMBL/GenBank/DDBJ whole genome shotgun (WGS) entry which is preliminary data.</text>
</comment>
<evidence type="ECO:0000256" key="8">
    <source>
        <dbReference type="SAM" id="Phobius"/>
    </source>
</evidence>
<name>A0A8J7RM50_9HYPH</name>
<feature type="transmembrane region" description="Helical" evidence="8">
    <location>
        <begin position="126"/>
        <end position="149"/>
    </location>
</feature>
<dbReference type="GO" id="GO:0005886">
    <property type="term" value="C:plasma membrane"/>
    <property type="evidence" value="ECO:0007669"/>
    <property type="project" value="UniProtKB-SubCell"/>
</dbReference>
<gene>
    <name evidence="9" type="ORF">J5Y06_13655</name>
</gene>
<feature type="transmembrane region" description="Helical" evidence="8">
    <location>
        <begin position="170"/>
        <end position="189"/>
    </location>
</feature>
<evidence type="ECO:0000256" key="5">
    <source>
        <dbReference type="ARBA" id="ARBA00022692"/>
    </source>
</evidence>
<dbReference type="AlphaFoldDB" id="A0A8J7RM50"/>
<dbReference type="RefSeq" id="WP_209335735.1">
    <property type="nucleotide sequence ID" value="NZ_JAGIYY010000004.1"/>
</dbReference>
<keyword evidence="6 8" id="KW-1133">Transmembrane helix</keyword>
<accession>A0A8J7RM50</accession>
<feature type="transmembrane region" description="Helical" evidence="8">
    <location>
        <begin position="258"/>
        <end position="278"/>
    </location>
</feature>
<keyword evidence="10" id="KW-1185">Reference proteome</keyword>
<keyword evidence="3" id="KW-0813">Transport</keyword>
<feature type="transmembrane region" description="Helical" evidence="8">
    <location>
        <begin position="34"/>
        <end position="53"/>
    </location>
</feature>
<comment type="subcellular location">
    <subcellularLocation>
        <location evidence="1">Cell membrane</location>
        <topology evidence="1">Multi-pass membrane protein</topology>
    </subcellularLocation>
</comment>
<feature type="transmembrane region" description="Helical" evidence="8">
    <location>
        <begin position="195"/>
        <end position="219"/>
    </location>
</feature>
<comment type="similarity">
    <text evidence="2">Belongs to the auxin efflux carrier (TC 2.A.69) family.</text>
</comment>
<evidence type="ECO:0000256" key="4">
    <source>
        <dbReference type="ARBA" id="ARBA00022475"/>
    </source>
</evidence>
<keyword evidence="4" id="KW-1003">Cell membrane</keyword>